<reference evidence="2 3" key="1">
    <citation type="submission" date="2021-01" db="EMBL/GenBank/DDBJ databases">
        <title>Genomic Encyclopedia of Type Strains, Phase IV (KMG-IV): sequencing the most valuable type-strain genomes for metagenomic binning, comparative biology and taxonomic classification.</title>
        <authorList>
            <person name="Goeker M."/>
        </authorList>
    </citation>
    <scope>NUCLEOTIDE SEQUENCE [LARGE SCALE GENOMIC DNA]</scope>
    <source>
        <strain evidence="2 3">DSM 25879</strain>
    </source>
</reference>
<feature type="transmembrane region" description="Helical" evidence="1">
    <location>
        <begin position="35"/>
        <end position="52"/>
    </location>
</feature>
<evidence type="ECO:0000256" key="1">
    <source>
        <dbReference type="SAM" id="Phobius"/>
    </source>
</evidence>
<evidence type="ECO:0000313" key="3">
    <source>
        <dbReference type="Proteomes" id="UP000737402"/>
    </source>
</evidence>
<keyword evidence="1" id="KW-1133">Transmembrane helix</keyword>
<proteinExistence type="predicted"/>
<gene>
    <name evidence="2" type="ORF">JOC95_003547</name>
</gene>
<dbReference type="GO" id="GO:0006508">
    <property type="term" value="P:proteolysis"/>
    <property type="evidence" value="ECO:0007669"/>
    <property type="project" value="UniProtKB-KW"/>
</dbReference>
<sequence length="97" mass="11111">MEFLFVLLIQLFIGGIITFGVFGIIQVILPKFNALYLLGLLYGAGSVFAIFNSWTQEWILFTMLATIALLAILTVRFYRYIYHLTEQKANSLNEINL</sequence>
<dbReference type="RefSeq" id="WP_204418436.1">
    <property type="nucleotide sequence ID" value="NZ_JAFBED010000009.1"/>
</dbReference>
<dbReference type="GO" id="GO:0008233">
    <property type="term" value="F:peptidase activity"/>
    <property type="evidence" value="ECO:0007669"/>
    <property type="project" value="UniProtKB-KW"/>
</dbReference>
<keyword evidence="2" id="KW-0645">Protease</keyword>
<accession>A0ABS2P4Y1</accession>
<dbReference type="Proteomes" id="UP000737402">
    <property type="component" value="Unassembled WGS sequence"/>
</dbReference>
<feature type="transmembrane region" description="Helical" evidence="1">
    <location>
        <begin position="6"/>
        <end position="28"/>
    </location>
</feature>
<dbReference type="EMBL" id="JAFBED010000009">
    <property type="protein sequence ID" value="MBM7621658.1"/>
    <property type="molecule type" value="Genomic_DNA"/>
</dbReference>
<keyword evidence="1" id="KW-0472">Membrane</keyword>
<evidence type="ECO:0000313" key="2">
    <source>
        <dbReference type="EMBL" id="MBM7621658.1"/>
    </source>
</evidence>
<organism evidence="2 3">
    <name type="scientific">Sutcliffiella tianshenii</name>
    <dbReference type="NCBI Taxonomy" id="1463404"/>
    <lineage>
        <taxon>Bacteria</taxon>
        <taxon>Bacillati</taxon>
        <taxon>Bacillota</taxon>
        <taxon>Bacilli</taxon>
        <taxon>Bacillales</taxon>
        <taxon>Bacillaceae</taxon>
        <taxon>Sutcliffiella</taxon>
    </lineage>
</organism>
<name>A0ABS2P4Y1_9BACI</name>
<protein>
    <submittedName>
        <fullName evidence="2">Membrane protein implicated in regulation of membrane protease activity</fullName>
    </submittedName>
</protein>
<keyword evidence="2" id="KW-0378">Hydrolase</keyword>
<keyword evidence="3" id="KW-1185">Reference proteome</keyword>
<feature type="transmembrane region" description="Helical" evidence="1">
    <location>
        <begin position="58"/>
        <end position="78"/>
    </location>
</feature>
<keyword evidence="1" id="KW-0812">Transmembrane</keyword>
<comment type="caution">
    <text evidence="2">The sequence shown here is derived from an EMBL/GenBank/DDBJ whole genome shotgun (WGS) entry which is preliminary data.</text>
</comment>